<dbReference type="Proteomes" id="UP000631114">
    <property type="component" value="Unassembled WGS sequence"/>
</dbReference>
<dbReference type="PROSITE" id="PS51257">
    <property type="entry name" value="PROKAR_LIPOPROTEIN"/>
    <property type="match status" value="1"/>
</dbReference>
<keyword evidence="8" id="KW-1185">Reference proteome</keyword>
<keyword evidence="3 6" id="KW-0713">Self-incompatibility</keyword>
<evidence type="ECO:0000256" key="6">
    <source>
        <dbReference type="RuleBase" id="RU367044"/>
    </source>
</evidence>
<evidence type="ECO:0000256" key="5">
    <source>
        <dbReference type="ARBA" id="ARBA00022729"/>
    </source>
</evidence>
<organism evidence="7 8">
    <name type="scientific">Coptis chinensis</name>
    <dbReference type="NCBI Taxonomy" id="261450"/>
    <lineage>
        <taxon>Eukaryota</taxon>
        <taxon>Viridiplantae</taxon>
        <taxon>Streptophyta</taxon>
        <taxon>Embryophyta</taxon>
        <taxon>Tracheophyta</taxon>
        <taxon>Spermatophyta</taxon>
        <taxon>Magnoliopsida</taxon>
        <taxon>Ranunculales</taxon>
        <taxon>Ranunculaceae</taxon>
        <taxon>Coptidoideae</taxon>
        <taxon>Coptis</taxon>
    </lineage>
</organism>
<feature type="chain" id="PRO_5033109080" description="S-protein homolog" evidence="6">
    <location>
        <begin position="24"/>
        <end position="149"/>
    </location>
</feature>
<evidence type="ECO:0000256" key="2">
    <source>
        <dbReference type="ARBA" id="ARBA00005581"/>
    </source>
</evidence>
<evidence type="ECO:0000313" key="8">
    <source>
        <dbReference type="Proteomes" id="UP000631114"/>
    </source>
</evidence>
<reference evidence="7 8" key="1">
    <citation type="submission" date="2020-10" db="EMBL/GenBank/DDBJ databases">
        <title>The Coptis chinensis genome and diversification of protoberbering-type alkaloids.</title>
        <authorList>
            <person name="Wang B."/>
            <person name="Shu S."/>
            <person name="Song C."/>
            <person name="Liu Y."/>
        </authorList>
    </citation>
    <scope>NUCLEOTIDE SEQUENCE [LARGE SCALE GENOMIC DNA]</scope>
    <source>
        <strain evidence="7">HL-2020</strain>
        <tissue evidence="7">Leaf</tissue>
    </source>
</reference>
<name>A0A835H425_9MAGN</name>
<keyword evidence="5 6" id="KW-0732">Signal</keyword>
<gene>
    <name evidence="7" type="ORF">IFM89_003218</name>
</gene>
<dbReference type="AlphaFoldDB" id="A0A835H425"/>
<proteinExistence type="inferred from homology"/>
<comment type="similarity">
    <text evidence="2 6">Belongs to the plant self-incompatibility (S1) protein family.</text>
</comment>
<dbReference type="PANTHER" id="PTHR31232">
    <property type="match status" value="1"/>
</dbReference>
<sequence length="149" mass="17992">MAARFSYLMFLIVLVAFCGCSTAKYINFRKATHVFLRNEIGSGVVLNYHCQSKDDDLGNRTLAYDEEWEWEFKTSIWFNTLFWCRMDWWDDINKVQIRGAFDIYYGLRDIEVCHRHCYRTATYDGVYDSYSREPYLVWRQPKRLRQSTN</sequence>
<comment type="caution">
    <text evidence="7">The sequence shown here is derived from an EMBL/GenBank/DDBJ whole genome shotgun (WGS) entry which is preliminary data.</text>
</comment>
<dbReference type="GO" id="GO:0060320">
    <property type="term" value="P:rejection of self pollen"/>
    <property type="evidence" value="ECO:0007669"/>
    <property type="project" value="UniProtKB-KW"/>
</dbReference>
<dbReference type="GO" id="GO:0005576">
    <property type="term" value="C:extracellular region"/>
    <property type="evidence" value="ECO:0007669"/>
    <property type="project" value="UniProtKB-SubCell"/>
</dbReference>
<evidence type="ECO:0000256" key="3">
    <source>
        <dbReference type="ARBA" id="ARBA00022471"/>
    </source>
</evidence>
<comment type="subcellular location">
    <subcellularLocation>
        <location evidence="1 6">Secreted</location>
    </subcellularLocation>
</comment>
<protein>
    <recommendedName>
        <fullName evidence="6">S-protein homolog</fullName>
    </recommendedName>
</protein>
<dbReference type="EMBL" id="JADFTS010000008">
    <property type="protein sequence ID" value="KAF9591267.1"/>
    <property type="molecule type" value="Genomic_DNA"/>
</dbReference>
<dbReference type="InterPro" id="IPR010264">
    <property type="entry name" value="Self-incomp_S1"/>
</dbReference>
<feature type="signal peptide" evidence="6">
    <location>
        <begin position="1"/>
        <end position="23"/>
    </location>
</feature>
<evidence type="ECO:0000313" key="7">
    <source>
        <dbReference type="EMBL" id="KAF9591267.1"/>
    </source>
</evidence>
<evidence type="ECO:0000256" key="4">
    <source>
        <dbReference type="ARBA" id="ARBA00022525"/>
    </source>
</evidence>
<dbReference type="PANTHER" id="PTHR31232:SF156">
    <property type="entry name" value="PLANT SELF-INCOMPATIBILITY PROTEIN S1 FAMILY-RELATED"/>
    <property type="match status" value="1"/>
</dbReference>
<dbReference type="Pfam" id="PF05938">
    <property type="entry name" value="Self-incomp_S1"/>
    <property type="match status" value="1"/>
</dbReference>
<dbReference type="OrthoDB" id="1842729at2759"/>
<keyword evidence="4 6" id="KW-0964">Secreted</keyword>
<accession>A0A835H425</accession>
<evidence type="ECO:0000256" key="1">
    <source>
        <dbReference type="ARBA" id="ARBA00004613"/>
    </source>
</evidence>